<evidence type="ECO:0000313" key="2">
    <source>
        <dbReference type="Proteomes" id="UP000499080"/>
    </source>
</evidence>
<dbReference type="Proteomes" id="UP000499080">
    <property type="component" value="Unassembled WGS sequence"/>
</dbReference>
<protein>
    <submittedName>
        <fullName evidence="1">Uncharacterized protein</fullName>
    </submittedName>
</protein>
<comment type="caution">
    <text evidence="1">The sequence shown here is derived from an EMBL/GenBank/DDBJ whole genome shotgun (WGS) entry which is preliminary data.</text>
</comment>
<organism evidence="1 2">
    <name type="scientific">Araneus ventricosus</name>
    <name type="common">Orbweaver spider</name>
    <name type="synonym">Epeira ventricosa</name>
    <dbReference type="NCBI Taxonomy" id="182803"/>
    <lineage>
        <taxon>Eukaryota</taxon>
        <taxon>Metazoa</taxon>
        <taxon>Ecdysozoa</taxon>
        <taxon>Arthropoda</taxon>
        <taxon>Chelicerata</taxon>
        <taxon>Arachnida</taxon>
        <taxon>Araneae</taxon>
        <taxon>Araneomorphae</taxon>
        <taxon>Entelegynae</taxon>
        <taxon>Araneoidea</taxon>
        <taxon>Araneidae</taxon>
        <taxon>Araneus</taxon>
    </lineage>
</organism>
<evidence type="ECO:0000313" key="1">
    <source>
        <dbReference type="EMBL" id="GBL90652.1"/>
    </source>
</evidence>
<sequence>MRKESELTVKYYSQKFNFINYRNDGIPDMDCRIQMNAPLPAKVNASTFLRINCLPIFTSPSSQLVNYNLELQLNQAHITTLAGYLKIIHIQGAFDRWW</sequence>
<dbReference type="AlphaFoldDB" id="A0A4Y2BEE1"/>
<keyword evidence="2" id="KW-1185">Reference proteome</keyword>
<accession>A0A4Y2BEE1</accession>
<proteinExistence type="predicted"/>
<reference evidence="1 2" key="1">
    <citation type="journal article" date="2019" name="Sci. Rep.">
        <title>Orb-weaving spider Araneus ventricosus genome elucidates the spidroin gene catalogue.</title>
        <authorList>
            <person name="Kono N."/>
            <person name="Nakamura H."/>
            <person name="Ohtoshi R."/>
            <person name="Moran D.A.P."/>
            <person name="Shinohara A."/>
            <person name="Yoshida Y."/>
            <person name="Fujiwara M."/>
            <person name="Mori M."/>
            <person name="Tomita M."/>
            <person name="Arakawa K."/>
        </authorList>
    </citation>
    <scope>NUCLEOTIDE SEQUENCE [LARGE SCALE GENOMIC DNA]</scope>
</reference>
<name>A0A4Y2BEE1_ARAVE</name>
<dbReference type="EMBL" id="BGPR01000073">
    <property type="protein sequence ID" value="GBL90652.1"/>
    <property type="molecule type" value="Genomic_DNA"/>
</dbReference>
<gene>
    <name evidence="1" type="ORF">AVEN_219320_1</name>
</gene>